<organism evidence="4 5">
    <name type="scientific">Lentisphaera profundi</name>
    <dbReference type="NCBI Taxonomy" id="1658616"/>
    <lineage>
        <taxon>Bacteria</taxon>
        <taxon>Pseudomonadati</taxon>
        <taxon>Lentisphaerota</taxon>
        <taxon>Lentisphaeria</taxon>
        <taxon>Lentisphaerales</taxon>
        <taxon>Lentisphaeraceae</taxon>
        <taxon>Lentisphaera</taxon>
    </lineage>
</organism>
<dbReference type="Pfam" id="PF13439">
    <property type="entry name" value="Glyco_transf_4"/>
    <property type="match status" value="1"/>
</dbReference>
<dbReference type="InterPro" id="IPR028098">
    <property type="entry name" value="Glyco_trans_4-like_N"/>
</dbReference>
<protein>
    <submittedName>
        <fullName evidence="4">Glycosyltransferase</fullName>
        <ecNumber evidence="4">2.4.-.-</ecNumber>
    </submittedName>
</protein>
<proteinExistence type="predicted"/>
<gene>
    <name evidence="4" type="ORF">PQO03_15035</name>
</gene>
<dbReference type="GO" id="GO:0016757">
    <property type="term" value="F:glycosyltransferase activity"/>
    <property type="evidence" value="ECO:0007669"/>
    <property type="project" value="UniProtKB-KW"/>
</dbReference>
<feature type="domain" description="Glycosyltransferase subfamily 4-like N-terminal" evidence="3">
    <location>
        <begin position="25"/>
        <end position="165"/>
    </location>
</feature>
<feature type="domain" description="Glycosyl transferase family 1" evidence="2">
    <location>
        <begin position="188"/>
        <end position="345"/>
    </location>
</feature>
<dbReference type="PANTHER" id="PTHR46401">
    <property type="entry name" value="GLYCOSYLTRANSFERASE WBBK-RELATED"/>
    <property type="match status" value="1"/>
</dbReference>
<dbReference type="Pfam" id="PF00534">
    <property type="entry name" value="Glycos_transf_1"/>
    <property type="match status" value="1"/>
</dbReference>
<dbReference type="EMBL" id="CP117812">
    <property type="protein sequence ID" value="WDE99148.1"/>
    <property type="molecule type" value="Genomic_DNA"/>
</dbReference>
<evidence type="ECO:0000313" key="5">
    <source>
        <dbReference type="Proteomes" id="UP001214250"/>
    </source>
</evidence>
<dbReference type="PANTHER" id="PTHR46401:SF2">
    <property type="entry name" value="GLYCOSYLTRANSFERASE WBBK-RELATED"/>
    <property type="match status" value="1"/>
</dbReference>
<dbReference type="RefSeq" id="WP_274154007.1">
    <property type="nucleotide sequence ID" value="NZ_CP117812.1"/>
</dbReference>
<dbReference type="InterPro" id="IPR001296">
    <property type="entry name" value="Glyco_trans_1"/>
</dbReference>
<evidence type="ECO:0000259" key="2">
    <source>
        <dbReference type="Pfam" id="PF00534"/>
    </source>
</evidence>
<keyword evidence="5" id="KW-1185">Reference proteome</keyword>
<accession>A0ABY7W4H8</accession>
<evidence type="ECO:0000256" key="1">
    <source>
        <dbReference type="ARBA" id="ARBA00022679"/>
    </source>
</evidence>
<evidence type="ECO:0000259" key="3">
    <source>
        <dbReference type="Pfam" id="PF13439"/>
    </source>
</evidence>
<evidence type="ECO:0000313" key="4">
    <source>
        <dbReference type="EMBL" id="WDE99148.1"/>
    </source>
</evidence>
<reference evidence="4 5" key="1">
    <citation type="submission" date="2023-02" db="EMBL/GenBank/DDBJ databases">
        <title>Genome sequence of Lentisphaera profundi SAORIC-696.</title>
        <authorList>
            <person name="Kim e."/>
            <person name="Cho J.-C."/>
            <person name="Choi A."/>
            <person name="Kang I."/>
        </authorList>
    </citation>
    <scope>NUCLEOTIDE SEQUENCE [LARGE SCALE GENOMIC DNA]</scope>
    <source>
        <strain evidence="4 5">SAORIC-696</strain>
    </source>
</reference>
<dbReference type="SUPFAM" id="SSF53756">
    <property type="entry name" value="UDP-Glycosyltransferase/glycogen phosphorylase"/>
    <property type="match status" value="1"/>
</dbReference>
<dbReference type="Gene3D" id="3.40.50.2000">
    <property type="entry name" value="Glycogen Phosphorylase B"/>
    <property type="match status" value="2"/>
</dbReference>
<dbReference type="Proteomes" id="UP001214250">
    <property type="component" value="Chromosome 2"/>
</dbReference>
<sequence length="371" mass="42428">MKKLKICHLTSVHPRYDTRIFLKECSSLASAGFDVALIVADGLGDEVSKGVKILDTGTQKGLSRIKRMTQTVNSVYAKCLEIDADIYHFHDPELLRIGLKLKKLKKQVIYDVHEDVPRQILSKQWIPTHLRKSISFCFERYENHIAKKLSAVICATPFIRDRYLKINPNSIDINNYPILGEFDSSTPWCEKHDEVCYVGGITEVRGIKELVNSLSSTTAKLNLAGNFTSSLLEEEMFRHENWQKVNYHGIVSRKEVSLILAQSKIGIVTLHPIINYLDSLPIKMFEYMAAGIPIIASDFPYWHKVLEPYDCALFVDPYKPQEIAEAIDKLLDDNKTSEEMGKRAKLAANEYFSWIAEEKKLIQLYKELTNV</sequence>
<dbReference type="EC" id="2.4.-.-" evidence="4"/>
<keyword evidence="4" id="KW-0328">Glycosyltransferase</keyword>
<keyword evidence="1 4" id="KW-0808">Transferase</keyword>
<name>A0ABY7W4H8_9BACT</name>